<sequence length="193" mass="22145">MPSLKESIEQLEHDLKATPMRISVFRDLPFAILRYDPADEWKLRHEARLLASRLAASGREVVPVSFADLLWEALEECEGVDAVIRMEQRSGFPRAQEQVTKYLSDPLWAPLPDLLARKLALLDPRRQIAFLTRTAAMAPHIYFMSMLLDQMKGRTEVPSILFYPGAREGENQLRFMNLPSRDALGTYRVKIYG</sequence>
<dbReference type="EMBL" id="SIJK02000066">
    <property type="protein sequence ID" value="MBP1468382.1"/>
    <property type="molecule type" value="Genomic_DNA"/>
</dbReference>
<evidence type="ECO:0000313" key="2">
    <source>
        <dbReference type="Proteomes" id="UP001193081"/>
    </source>
</evidence>
<dbReference type="Proteomes" id="UP001193081">
    <property type="component" value="Unassembled WGS sequence"/>
</dbReference>
<comment type="caution">
    <text evidence="1">The sequence shown here is derived from an EMBL/GenBank/DDBJ whole genome shotgun (WGS) entry which is preliminary data.</text>
</comment>
<dbReference type="Pfam" id="PF08747">
    <property type="entry name" value="BrxB"/>
    <property type="match status" value="1"/>
</dbReference>
<proteinExistence type="predicted"/>
<reference evidence="1 2" key="1">
    <citation type="submission" date="2021-03" db="EMBL/GenBank/DDBJ databases">
        <authorList>
            <person name="Grouzdev D.S."/>
        </authorList>
    </citation>
    <scope>NUCLEOTIDE SEQUENCE [LARGE SCALE GENOMIC DNA]</scope>
    <source>
        <strain evidence="1 2">M50-1</strain>
    </source>
</reference>
<accession>A0ABS4DG11</accession>
<evidence type="ECO:0000313" key="1">
    <source>
        <dbReference type="EMBL" id="MBP1468382.1"/>
    </source>
</evidence>
<dbReference type="InterPro" id="IPR014858">
    <property type="entry name" value="BrxB"/>
</dbReference>
<gene>
    <name evidence="1" type="ORF">EYB53_021905</name>
</gene>
<organism evidence="1 2">
    <name type="scientific">Candidatus Chloroploca mongolica</name>
    <dbReference type="NCBI Taxonomy" id="2528176"/>
    <lineage>
        <taxon>Bacteria</taxon>
        <taxon>Bacillati</taxon>
        <taxon>Chloroflexota</taxon>
        <taxon>Chloroflexia</taxon>
        <taxon>Chloroflexales</taxon>
        <taxon>Chloroflexineae</taxon>
        <taxon>Oscillochloridaceae</taxon>
        <taxon>Candidatus Chloroploca</taxon>
    </lineage>
</organism>
<keyword evidence="2" id="KW-1185">Reference proteome</keyword>
<protein>
    <submittedName>
        <fullName evidence="1">DUF1788 domain-containing protein</fullName>
    </submittedName>
</protein>
<dbReference type="RefSeq" id="WP_135481082.1">
    <property type="nucleotide sequence ID" value="NZ_SIJK02000066.1"/>
</dbReference>
<name>A0ABS4DG11_9CHLR</name>